<keyword evidence="9" id="KW-0808">Transferase</keyword>
<evidence type="ECO:0000256" key="2">
    <source>
        <dbReference type="ARBA" id="ARBA00022763"/>
    </source>
</evidence>
<evidence type="ECO:0000313" key="9">
    <source>
        <dbReference type="EMBL" id="QLQ34172.1"/>
    </source>
</evidence>
<dbReference type="GO" id="GO:0003887">
    <property type="term" value="F:DNA-directed DNA polymerase activity"/>
    <property type="evidence" value="ECO:0007669"/>
    <property type="project" value="UniProtKB-EC"/>
</dbReference>
<name>A0A7L6AZ83_9GAMM</name>
<keyword evidence="9" id="KW-0548">Nucleotidyltransferase</keyword>
<dbReference type="GO" id="GO:0009432">
    <property type="term" value="P:SOS response"/>
    <property type="evidence" value="ECO:0007669"/>
    <property type="project" value="UniProtKB-KW"/>
</dbReference>
<dbReference type="PRINTS" id="PR00726">
    <property type="entry name" value="LEXASERPTASE"/>
</dbReference>
<reference evidence="9" key="1">
    <citation type="submission" date="2020-06" db="EMBL/GenBank/DDBJ databases">
        <title>Analysis procedures for assessing recovery of high quality, complete, closed genomes from Nanopore long read metagenome sequencing.</title>
        <authorList>
            <person name="Bessarab I."/>
            <person name="Arumugam K."/>
            <person name="Haryono M."/>
            <person name="Liu X."/>
            <person name="Roy S."/>
            <person name="Zuniga-Montanez R.E."/>
            <person name="Qiu G."/>
            <person name="Drautz-Moses D.I."/>
            <person name="Law Y.Y."/>
            <person name="Wuertz S."/>
            <person name="Lauro F.M."/>
            <person name="Huson D.H."/>
            <person name="Williams R.B."/>
        </authorList>
    </citation>
    <scope>NUCLEOTIDE SEQUENCE [LARGE SCALE GENOMIC DNA]</scope>
    <source>
        <strain evidence="9">SSD2</strain>
    </source>
</reference>
<dbReference type="PANTHER" id="PTHR33516:SF2">
    <property type="entry name" value="LEXA REPRESSOR-RELATED"/>
    <property type="match status" value="1"/>
</dbReference>
<evidence type="ECO:0000256" key="4">
    <source>
        <dbReference type="ARBA" id="ARBA00022813"/>
    </source>
</evidence>
<dbReference type="AlphaFoldDB" id="A0A7L6AZ83"/>
<dbReference type="GO" id="GO:0006281">
    <property type="term" value="P:DNA repair"/>
    <property type="evidence" value="ECO:0007669"/>
    <property type="project" value="UniProtKB-KW"/>
</dbReference>
<dbReference type="GO" id="GO:0003677">
    <property type="term" value="F:DNA binding"/>
    <property type="evidence" value="ECO:0007669"/>
    <property type="project" value="InterPro"/>
</dbReference>
<dbReference type="InterPro" id="IPR036286">
    <property type="entry name" value="LexA/Signal_pep-like_sf"/>
</dbReference>
<keyword evidence="10" id="KW-1185">Reference proteome</keyword>
<dbReference type="Proteomes" id="UP000510621">
    <property type="component" value="Chromosome"/>
</dbReference>
<evidence type="ECO:0000313" key="10">
    <source>
        <dbReference type="Proteomes" id="UP000510621"/>
    </source>
</evidence>
<keyword evidence="2" id="KW-0227">DNA damage</keyword>
<keyword evidence="6" id="KW-0742">SOS response</keyword>
<protein>
    <submittedName>
        <fullName evidence="9">Translesion error-prone DNA polymerase V autoproteolytic subunit</fullName>
        <ecNumber evidence="9">2.7.7.7</ecNumber>
    </submittedName>
</protein>
<evidence type="ECO:0000259" key="8">
    <source>
        <dbReference type="Pfam" id="PF00717"/>
    </source>
</evidence>
<feature type="domain" description="Peptidase S24/S26A/S26B/S26C" evidence="8">
    <location>
        <begin position="41"/>
        <end position="158"/>
    </location>
</feature>
<dbReference type="KEGG" id="this:HZT40_10755"/>
<dbReference type="InterPro" id="IPR050077">
    <property type="entry name" value="LexA_repressor"/>
</dbReference>
<accession>A0A7L6AZ83</accession>
<dbReference type="SUPFAM" id="SSF51306">
    <property type="entry name" value="LexA/Signal peptidase"/>
    <property type="match status" value="1"/>
</dbReference>
<keyword evidence="3 7" id="KW-0378">Hydrolase</keyword>
<dbReference type="Pfam" id="PF00717">
    <property type="entry name" value="Peptidase_S24"/>
    <property type="match status" value="1"/>
</dbReference>
<keyword evidence="4 7" id="KW-0068">Autocatalytic cleavage</keyword>
<organism evidence="9 10">
    <name type="scientific">Candidatus Thiothrix singaporensis</name>
    <dbReference type="NCBI Taxonomy" id="2799669"/>
    <lineage>
        <taxon>Bacteria</taxon>
        <taxon>Pseudomonadati</taxon>
        <taxon>Pseudomonadota</taxon>
        <taxon>Gammaproteobacteria</taxon>
        <taxon>Thiotrichales</taxon>
        <taxon>Thiotrichaceae</taxon>
        <taxon>Thiothrix</taxon>
    </lineage>
</organism>
<dbReference type="GO" id="GO:0006355">
    <property type="term" value="P:regulation of DNA-templated transcription"/>
    <property type="evidence" value="ECO:0007669"/>
    <property type="project" value="InterPro"/>
</dbReference>
<evidence type="ECO:0000256" key="3">
    <source>
        <dbReference type="ARBA" id="ARBA00022801"/>
    </source>
</evidence>
<keyword evidence="5" id="KW-0234">DNA repair</keyword>
<dbReference type="GO" id="GO:0016787">
    <property type="term" value="F:hydrolase activity"/>
    <property type="evidence" value="ECO:0007669"/>
    <property type="project" value="UniProtKB-KW"/>
</dbReference>
<evidence type="ECO:0000256" key="7">
    <source>
        <dbReference type="RuleBase" id="RU003991"/>
    </source>
</evidence>
<comment type="similarity">
    <text evidence="1 7">Belongs to the peptidase S24 family.</text>
</comment>
<evidence type="ECO:0000256" key="5">
    <source>
        <dbReference type="ARBA" id="ARBA00023204"/>
    </source>
</evidence>
<evidence type="ECO:0000256" key="1">
    <source>
        <dbReference type="ARBA" id="ARBA00007484"/>
    </source>
</evidence>
<sequence>MPVSRIHDVKRYLQQTKVARDLGQHPDIRFPANDAPEVLLPLFASKVAAGFASPADDYIETSLDLNQYLIKHPAATFFLRVEGNSMLGAGIHDGDTLVVDRSLEARSGKVVIAAVNGELTVKRLHIGQQQRVTLLAENPDYPNIPIRDGMDFVIWGVVTNVIHPV</sequence>
<dbReference type="PANTHER" id="PTHR33516">
    <property type="entry name" value="LEXA REPRESSOR"/>
    <property type="match status" value="1"/>
</dbReference>
<dbReference type="NCBIfam" id="NF007621">
    <property type="entry name" value="PRK10276.1"/>
    <property type="match status" value="1"/>
</dbReference>
<dbReference type="CDD" id="cd06529">
    <property type="entry name" value="S24_LexA-like"/>
    <property type="match status" value="1"/>
</dbReference>
<proteinExistence type="inferred from homology"/>
<dbReference type="Gene3D" id="2.10.109.10">
    <property type="entry name" value="Umud Fragment, subunit A"/>
    <property type="match status" value="1"/>
</dbReference>
<dbReference type="InterPro" id="IPR015927">
    <property type="entry name" value="Peptidase_S24_S26A/B/C"/>
</dbReference>
<dbReference type="EC" id="2.7.7.7" evidence="9"/>
<evidence type="ECO:0000256" key="6">
    <source>
        <dbReference type="ARBA" id="ARBA00023236"/>
    </source>
</evidence>
<dbReference type="EMBL" id="CP059265">
    <property type="protein sequence ID" value="QLQ34172.1"/>
    <property type="molecule type" value="Genomic_DNA"/>
</dbReference>
<dbReference type="InterPro" id="IPR006197">
    <property type="entry name" value="Peptidase_S24_LexA"/>
</dbReference>
<dbReference type="InterPro" id="IPR039418">
    <property type="entry name" value="LexA-like"/>
</dbReference>
<gene>
    <name evidence="9" type="primary">umuD</name>
    <name evidence="9" type="ORF">HZT40_10755</name>
</gene>